<dbReference type="PANTHER" id="PTHR43312:SF1">
    <property type="entry name" value="NADP-DEPENDENT OXIDOREDUCTASE DOMAIN-CONTAINING PROTEIN"/>
    <property type="match status" value="1"/>
</dbReference>
<proteinExistence type="predicted"/>
<name>A0ABQ3IA68_9BACT</name>
<dbReference type="InterPro" id="IPR020471">
    <property type="entry name" value="AKR"/>
</dbReference>
<dbReference type="Pfam" id="PF00248">
    <property type="entry name" value="Aldo_ket_red"/>
    <property type="match status" value="1"/>
</dbReference>
<dbReference type="InterPro" id="IPR023210">
    <property type="entry name" value="NADP_OxRdtase_dom"/>
</dbReference>
<protein>
    <submittedName>
        <fullName evidence="2">Oxidoreductase YqkF</fullName>
    </submittedName>
</protein>
<evidence type="ECO:0000259" key="1">
    <source>
        <dbReference type="Pfam" id="PF00248"/>
    </source>
</evidence>
<dbReference type="InterPro" id="IPR053135">
    <property type="entry name" value="AKR2_Oxidoreductase"/>
</dbReference>
<comment type="caution">
    <text evidence="2">The sequence shown here is derived from an EMBL/GenBank/DDBJ whole genome shotgun (WGS) entry which is preliminary data.</text>
</comment>
<keyword evidence="3" id="KW-1185">Reference proteome</keyword>
<dbReference type="SUPFAM" id="SSF51430">
    <property type="entry name" value="NAD(P)-linked oxidoreductase"/>
    <property type="match status" value="1"/>
</dbReference>
<dbReference type="InterPro" id="IPR036812">
    <property type="entry name" value="NAD(P)_OxRdtase_dom_sf"/>
</dbReference>
<evidence type="ECO:0000313" key="3">
    <source>
        <dbReference type="Proteomes" id="UP000658258"/>
    </source>
</evidence>
<dbReference type="Proteomes" id="UP000658258">
    <property type="component" value="Unassembled WGS sequence"/>
</dbReference>
<organism evidence="2 3">
    <name type="scientific">Roseivirga thermotolerans</name>
    <dbReference type="NCBI Taxonomy" id="1758176"/>
    <lineage>
        <taxon>Bacteria</taxon>
        <taxon>Pseudomonadati</taxon>
        <taxon>Bacteroidota</taxon>
        <taxon>Cytophagia</taxon>
        <taxon>Cytophagales</taxon>
        <taxon>Roseivirgaceae</taxon>
        <taxon>Roseivirga</taxon>
    </lineage>
</organism>
<dbReference type="EMBL" id="BNAG01000003">
    <property type="protein sequence ID" value="GHE69188.1"/>
    <property type="molecule type" value="Genomic_DNA"/>
</dbReference>
<evidence type="ECO:0000313" key="2">
    <source>
        <dbReference type="EMBL" id="GHE69188.1"/>
    </source>
</evidence>
<feature type="domain" description="NADP-dependent oxidoreductase" evidence="1">
    <location>
        <begin position="7"/>
        <end position="261"/>
    </location>
</feature>
<gene>
    <name evidence="2" type="primary">yqkF</name>
    <name evidence="2" type="ORF">GCM10011340_26390</name>
</gene>
<reference evidence="3" key="1">
    <citation type="journal article" date="2019" name="Int. J. Syst. Evol. Microbiol.">
        <title>The Global Catalogue of Microorganisms (GCM) 10K type strain sequencing project: providing services to taxonomists for standard genome sequencing and annotation.</title>
        <authorList>
            <consortium name="The Broad Institute Genomics Platform"/>
            <consortium name="The Broad Institute Genome Sequencing Center for Infectious Disease"/>
            <person name="Wu L."/>
            <person name="Ma J."/>
        </authorList>
    </citation>
    <scope>NUCLEOTIDE SEQUENCE [LARGE SCALE GENOMIC DNA]</scope>
    <source>
        <strain evidence="3">CGMCC 1.15111</strain>
    </source>
</reference>
<dbReference type="PANTHER" id="PTHR43312">
    <property type="entry name" value="D-THREO-ALDOSE 1-DEHYDROGENASE"/>
    <property type="match status" value="1"/>
</dbReference>
<dbReference type="Gene3D" id="3.20.20.100">
    <property type="entry name" value="NADP-dependent oxidoreductase domain"/>
    <property type="match status" value="1"/>
</dbReference>
<dbReference type="CDD" id="cd19086">
    <property type="entry name" value="AKR_AKR11C1"/>
    <property type="match status" value="1"/>
</dbReference>
<dbReference type="PRINTS" id="PR00069">
    <property type="entry name" value="ALDKETRDTASE"/>
</dbReference>
<sequence length="278" mass="31506">MSLGRDNHENYRLIQSAFEAGINYFDTADVYQNGWSEESLGVAVKTFRKEIRIATKVGNVADPGGKSFNWCPSKSHILSSVDKSLKRLKTDYIDLYQLHGGTLNDNWDEIVETFDLLKQKGKILHYGISSIRPNVVRKIAGQPGWVSNMLQYSLLDRRPEEELLNLLHEKEVGVLVRGALAKGFLLNNKSSGYLNYSSQDVDLLKNKLELFSIEKSLRLRLVLGWVLNHKAVTSVVVGIRNSLQLTQLLEAMSLPMPEEKVYQKLSEVLPANCYTDHR</sequence>
<accession>A0ABQ3IA68</accession>